<keyword evidence="1" id="KW-1133">Transmembrane helix</keyword>
<evidence type="ECO:0000313" key="3">
    <source>
        <dbReference type="Proteomes" id="UP000229561"/>
    </source>
</evidence>
<name>A0A2M7IIG4_9BACT</name>
<dbReference type="Proteomes" id="UP000229561">
    <property type="component" value="Unassembled WGS sequence"/>
</dbReference>
<dbReference type="AlphaFoldDB" id="A0A2M7IIG4"/>
<evidence type="ECO:0000256" key="1">
    <source>
        <dbReference type="SAM" id="Phobius"/>
    </source>
</evidence>
<dbReference type="InterPro" id="IPR043993">
    <property type="entry name" value="T4SS_pilin"/>
</dbReference>
<keyword evidence="1" id="KW-0812">Transmembrane</keyword>
<reference evidence="3" key="1">
    <citation type="submission" date="2017-09" db="EMBL/GenBank/DDBJ databases">
        <title>Depth-based differentiation of microbial function through sediment-hosted aquifers and enrichment of novel symbionts in the deep terrestrial subsurface.</title>
        <authorList>
            <person name="Probst A.J."/>
            <person name="Ladd B."/>
            <person name="Jarett J.K."/>
            <person name="Geller-Mcgrath D.E."/>
            <person name="Sieber C.M.K."/>
            <person name="Emerson J.B."/>
            <person name="Anantharaman K."/>
            <person name="Thomas B.C."/>
            <person name="Malmstrom R."/>
            <person name="Stieglmeier M."/>
            <person name="Klingl A."/>
            <person name="Woyke T."/>
            <person name="Ryan C.M."/>
            <person name="Banfield J.F."/>
        </authorList>
    </citation>
    <scope>NUCLEOTIDE SEQUENCE [LARGE SCALE GENOMIC DNA]</scope>
</reference>
<evidence type="ECO:0000313" key="2">
    <source>
        <dbReference type="EMBL" id="PIW76314.1"/>
    </source>
</evidence>
<dbReference type="Pfam" id="PF18895">
    <property type="entry name" value="T4SS_pilin"/>
    <property type="match status" value="1"/>
</dbReference>
<keyword evidence="1" id="KW-0472">Membrane</keyword>
<organism evidence="2 3">
    <name type="scientific">Candidatus Portnoybacteria bacterium CG_4_8_14_3_um_filter_40_10</name>
    <dbReference type="NCBI Taxonomy" id="1974801"/>
    <lineage>
        <taxon>Bacteria</taxon>
        <taxon>Candidatus Portnoyibacteriota</taxon>
    </lineage>
</organism>
<feature type="transmembrane region" description="Helical" evidence="1">
    <location>
        <begin position="15"/>
        <end position="35"/>
    </location>
</feature>
<sequence>FEDLVSSIATWFELIMVPLATIMILYAAFLFMTSGGDEEKIKRAKRAITWAVVGVAIVLIGAGFITLIKSFLSK</sequence>
<accession>A0A2M7IIG4</accession>
<comment type="caution">
    <text evidence="2">The sequence shown here is derived from an EMBL/GenBank/DDBJ whole genome shotgun (WGS) entry which is preliminary data.</text>
</comment>
<protein>
    <submittedName>
        <fullName evidence="2">Uncharacterized protein</fullName>
    </submittedName>
</protein>
<gene>
    <name evidence="2" type="ORF">CO001_02005</name>
</gene>
<feature type="transmembrane region" description="Helical" evidence="1">
    <location>
        <begin position="47"/>
        <end position="68"/>
    </location>
</feature>
<proteinExistence type="predicted"/>
<dbReference type="EMBL" id="PFGY01000054">
    <property type="protein sequence ID" value="PIW76314.1"/>
    <property type="molecule type" value="Genomic_DNA"/>
</dbReference>
<feature type="non-terminal residue" evidence="2">
    <location>
        <position position="1"/>
    </location>
</feature>